<name>W8BE58_CERCA</name>
<dbReference type="AlphaFoldDB" id="W8BE58"/>
<dbReference type="EMBL" id="GAMC01018481">
    <property type="protein sequence ID" value="JAB88074.1"/>
    <property type="molecule type" value="mRNA"/>
</dbReference>
<protein>
    <submittedName>
        <fullName evidence="1">Uncharacterized protein</fullName>
    </submittedName>
</protein>
<proteinExistence type="evidence at transcript level"/>
<accession>W8BE58</accession>
<reference evidence="1" key="2">
    <citation type="journal article" date="2014" name="BMC Genomics">
        <title>A genomic perspective to assessing quality of mass-reared SIT flies used in Mediterranean fruit fly (Ceratitis capitata) eradication in California.</title>
        <authorList>
            <person name="Calla B."/>
            <person name="Hall B."/>
            <person name="Hou S."/>
            <person name="Geib S.M."/>
        </authorList>
    </citation>
    <scope>NUCLEOTIDE SEQUENCE</scope>
</reference>
<sequence length="120" mass="13319">CMYVCIYAKHQPSTLNAHRFLSLQLNMNGEKAENHNNKSQCNKKKHLHIHLGSDTRFISYTACHQMLTVAVTVAVATTAAAIALQAVTPIHSIEPPNVNTPKKNSKLSCKIRKVINEEEA</sequence>
<reference evidence="1" key="1">
    <citation type="submission" date="2013-07" db="EMBL/GenBank/DDBJ databases">
        <authorList>
            <person name="Geib S."/>
        </authorList>
    </citation>
    <scope>NUCLEOTIDE SEQUENCE</scope>
</reference>
<evidence type="ECO:0000313" key="1">
    <source>
        <dbReference type="EMBL" id="JAB88074.1"/>
    </source>
</evidence>
<feature type="non-terminal residue" evidence="1">
    <location>
        <position position="1"/>
    </location>
</feature>
<organism evidence="1">
    <name type="scientific">Ceratitis capitata</name>
    <name type="common">Mediterranean fruit fly</name>
    <name type="synonym">Tephritis capitata</name>
    <dbReference type="NCBI Taxonomy" id="7213"/>
    <lineage>
        <taxon>Eukaryota</taxon>
        <taxon>Metazoa</taxon>
        <taxon>Ecdysozoa</taxon>
        <taxon>Arthropoda</taxon>
        <taxon>Hexapoda</taxon>
        <taxon>Insecta</taxon>
        <taxon>Pterygota</taxon>
        <taxon>Neoptera</taxon>
        <taxon>Endopterygota</taxon>
        <taxon>Diptera</taxon>
        <taxon>Brachycera</taxon>
        <taxon>Muscomorpha</taxon>
        <taxon>Tephritoidea</taxon>
        <taxon>Tephritidae</taxon>
        <taxon>Ceratitis</taxon>
        <taxon>Ceratitis</taxon>
    </lineage>
</organism>